<evidence type="ECO:0000256" key="6">
    <source>
        <dbReference type="ARBA" id="ARBA00022989"/>
    </source>
</evidence>
<evidence type="ECO:0000256" key="7">
    <source>
        <dbReference type="ARBA" id="ARBA00023065"/>
    </source>
</evidence>
<evidence type="ECO:0000256" key="3">
    <source>
        <dbReference type="ARBA" id="ARBA00022538"/>
    </source>
</evidence>
<dbReference type="RefSeq" id="WP_130608511.1">
    <property type="nucleotide sequence ID" value="NZ_AP019368.1"/>
</dbReference>
<feature type="transmembrane region" description="Helical" evidence="9">
    <location>
        <begin position="70"/>
        <end position="91"/>
    </location>
</feature>
<dbReference type="OrthoDB" id="9763796at2"/>
<evidence type="ECO:0000313" key="11">
    <source>
        <dbReference type="Proteomes" id="UP000291236"/>
    </source>
</evidence>
<dbReference type="Pfam" id="PF03814">
    <property type="entry name" value="KdpA"/>
    <property type="match status" value="1"/>
</dbReference>
<dbReference type="InterPro" id="IPR004623">
    <property type="entry name" value="KdpA"/>
</dbReference>
<dbReference type="HAMAP" id="MF_00275">
    <property type="entry name" value="KdpA"/>
    <property type="match status" value="1"/>
</dbReference>
<keyword evidence="8 9" id="KW-0472">Membrane</keyword>
<dbReference type="EMBL" id="AP019368">
    <property type="protein sequence ID" value="BBH53179.1"/>
    <property type="molecule type" value="Genomic_DNA"/>
</dbReference>
<comment type="function">
    <text evidence="9">Part of the high-affinity ATP-driven potassium transport (or Kdp) system, which catalyzes the hydrolysis of ATP coupled with the electrogenic transport of potassium into the cytoplasm. This subunit binds the extracellular potassium ions and delivers the ions to the membrane domain of KdpB through an intramembrane tunnel.</text>
</comment>
<keyword evidence="11" id="KW-1185">Reference proteome</keyword>
<gene>
    <name evidence="9" type="primary">kdpA</name>
    <name evidence="10" type="ORF">JCM31447_16220</name>
</gene>
<evidence type="ECO:0000256" key="8">
    <source>
        <dbReference type="ARBA" id="ARBA00023136"/>
    </source>
</evidence>
<evidence type="ECO:0000256" key="1">
    <source>
        <dbReference type="ARBA" id="ARBA00022448"/>
    </source>
</evidence>
<feature type="transmembrane region" description="Helical" evidence="9">
    <location>
        <begin position="525"/>
        <end position="549"/>
    </location>
</feature>
<feature type="transmembrane region" description="Helical" evidence="9">
    <location>
        <begin position="384"/>
        <end position="403"/>
    </location>
</feature>
<keyword evidence="3 9" id="KW-0633">Potassium transport</keyword>
<keyword evidence="1 9" id="KW-0813">Transport</keyword>
<dbReference type="AlphaFoldDB" id="A0A4P2VNJ1"/>
<feature type="transmembrane region" description="Helical" evidence="9">
    <location>
        <begin position="257"/>
        <end position="275"/>
    </location>
</feature>
<dbReference type="PANTHER" id="PTHR30607">
    <property type="entry name" value="POTASSIUM-TRANSPORTING ATPASE A CHAIN"/>
    <property type="match status" value="1"/>
</dbReference>
<feature type="transmembrane region" description="Helical" evidence="9">
    <location>
        <begin position="424"/>
        <end position="447"/>
    </location>
</feature>
<dbReference type="NCBIfam" id="TIGR00680">
    <property type="entry name" value="kdpA"/>
    <property type="match status" value="1"/>
</dbReference>
<evidence type="ECO:0000313" key="10">
    <source>
        <dbReference type="EMBL" id="BBH53179.1"/>
    </source>
</evidence>
<feature type="transmembrane region" description="Helical" evidence="9">
    <location>
        <begin position="6"/>
        <end position="27"/>
    </location>
</feature>
<evidence type="ECO:0000256" key="4">
    <source>
        <dbReference type="ARBA" id="ARBA00022692"/>
    </source>
</evidence>
<feature type="transmembrane region" description="Helical" evidence="9">
    <location>
        <begin position="492"/>
        <end position="513"/>
    </location>
</feature>
<name>A0A4P2VNJ1_FLUSA</name>
<keyword evidence="7 9" id="KW-0406">Ion transport</keyword>
<dbReference type="GO" id="GO:0030955">
    <property type="term" value="F:potassium ion binding"/>
    <property type="evidence" value="ECO:0007669"/>
    <property type="project" value="UniProtKB-UniRule"/>
</dbReference>
<dbReference type="PANTHER" id="PTHR30607:SF2">
    <property type="entry name" value="POTASSIUM-TRANSPORTING ATPASE POTASSIUM-BINDING SUBUNIT"/>
    <property type="match status" value="1"/>
</dbReference>
<keyword evidence="6 9" id="KW-1133">Transmembrane helix</keyword>
<sequence length="574" mass="62982">MNAQDFYLLFFFVFVLFILSYPLGIFIKKIMQGEKTFLHFILYPIEKQIYKIAKVDVDESQTWRKYTLEVVLFSILLFSITFLILKFQHILPLNPQNFQGLPTDLAINTAVSFLTNTNWQAYSGETTMSYFSQMVALASNNFLSAAIGFAACIAIIRGLNQEKANGLGNFWVDLTRSSLYVLLPLSFIFAVFYISQGMIQNFQAYIQIKPLEGGEQILPQGPVASQVAIKLLGVNGGGFFNANAAHPYENPTAWSHFFQMISIFLVPSALVFTFGKMTNYMKHAVTIWLSMAILFIASVLLIAYFEYQGNPNFIDKLGLASSINMEGKETRFGIFASSLFSSVTTAASCGAVANSHSSLTPMGGMFAIINMLLNEVIYGGVGSGLYGMILFVLLAVFIAGLMVGRTPEYLGKKIEAREIKIAMFPIIGVSTVILLLLAISSSLAIGFSSIGNPGSHGFTEMFYAYTSAAQNNGSAFGSLNTNTPFWNYTTSFAMLAGRYLNLIPLLAIAGSLAQKIKKPITENNFQVYGSVFLLLLIGTILILGLLVYLPALSVGPIIENMQMLNGKFLSIGGE</sequence>
<feature type="transmembrane region" description="Helical" evidence="9">
    <location>
        <begin position="134"/>
        <end position="156"/>
    </location>
</feature>
<feature type="transmembrane region" description="Helical" evidence="9">
    <location>
        <begin position="287"/>
        <end position="305"/>
    </location>
</feature>
<keyword evidence="4 9" id="KW-0812">Transmembrane</keyword>
<dbReference type="PIRSF" id="PIRSF001294">
    <property type="entry name" value="K_ATPaseA"/>
    <property type="match status" value="1"/>
</dbReference>
<evidence type="ECO:0000256" key="5">
    <source>
        <dbReference type="ARBA" id="ARBA00022958"/>
    </source>
</evidence>
<reference evidence="10 11" key="1">
    <citation type="submission" date="2018-12" db="EMBL/GenBank/DDBJ databases">
        <title>Rubrispira sanarue gen. nov., sp., nov., a member of the order Silvanigrellales, isolated from a brackish lake in Hamamatsu Japan.</title>
        <authorList>
            <person name="Maejima Y."/>
            <person name="Iino T."/>
            <person name="Muraguchi Y."/>
            <person name="Fukuda K."/>
            <person name="Nojiri H."/>
            <person name="Ohkuma M."/>
            <person name="Moriuchi R."/>
            <person name="Dohra H."/>
            <person name="Kimbara K."/>
            <person name="Shintani M."/>
        </authorList>
    </citation>
    <scope>NUCLEOTIDE SEQUENCE [LARGE SCALE GENOMIC DNA]</scope>
    <source>
        <strain evidence="10 11">RF1110005</strain>
    </source>
</reference>
<dbReference type="GO" id="GO:0008556">
    <property type="term" value="F:P-type potassium transmembrane transporter activity"/>
    <property type="evidence" value="ECO:0007669"/>
    <property type="project" value="InterPro"/>
</dbReference>
<evidence type="ECO:0000256" key="2">
    <source>
        <dbReference type="ARBA" id="ARBA00022475"/>
    </source>
</evidence>
<comment type="similarity">
    <text evidence="9">Belongs to the KdpA family.</text>
</comment>
<dbReference type="KEGG" id="sbf:JCM31447_16220"/>
<evidence type="ECO:0000256" key="9">
    <source>
        <dbReference type="HAMAP-Rule" id="MF_00275"/>
    </source>
</evidence>
<proteinExistence type="inferred from homology"/>
<keyword evidence="5 9" id="KW-0630">Potassium</keyword>
<feature type="transmembrane region" description="Helical" evidence="9">
    <location>
        <begin position="177"/>
        <end position="195"/>
    </location>
</feature>
<organism evidence="10 11">
    <name type="scientific">Fluviispira sanaruensis</name>
    <dbReference type="NCBI Taxonomy" id="2493639"/>
    <lineage>
        <taxon>Bacteria</taxon>
        <taxon>Pseudomonadati</taxon>
        <taxon>Bdellovibrionota</taxon>
        <taxon>Oligoflexia</taxon>
        <taxon>Silvanigrellales</taxon>
        <taxon>Silvanigrellaceae</taxon>
        <taxon>Fluviispira</taxon>
    </lineage>
</organism>
<accession>A0A4P2VNJ1</accession>
<keyword evidence="2 9" id="KW-1003">Cell membrane</keyword>
<comment type="subcellular location">
    <subcellularLocation>
        <location evidence="9">Cell membrane</location>
        <topology evidence="9">Multi-pass membrane protein</topology>
    </subcellularLocation>
</comment>
<comment type="subunit">
    <text evidence="9">The system is composed of three essential subunits: KdpA, KdpB and KdpC.</text>
</comment>
<protein>
    <recommendedName>
        <fullName evidence="9">Potassium-transporting ATPase potassium-binding subunit</fullName>
    </recommendedName>
    <alternativeName>
        <fullName evidence="9">ATP phosphohydrolase [potassium-transporting] A chain</fullName>
    </alternativeName>
    <alternativeName>
        <fullName evidence="9">Potassium-binding and translocating subunit A</fullName>
    </alternativeName>
    <alternativeName>
        <fullName evidence="9">Potassium-translocating ATPase A chain</fullName>
    </alternativeName>
</protein>
<dbReference type="Proteomes" id="UP000291236">
    <property type="component" value="Chromosome"/>
</dbReference>
<dbReference type="GO" id="GO:0005886">
    <property type="term" value="C:plasma membrane"/>
    <property type="evidence" value="ECO:0007669"/>
    <property type="project" value="UniProtKB-SubCell"/>
</dbReference>